<protein>
    <submittedName>
        <fullName evidence="1">Uncharacterized protein</fullName>
    </submittedName>
</protein>
<proteinExistence type="predicted"/>
<name>A0A182R858_ANOFN</name>
<evidence type="ECO:0000313" key="1">
    <source>
        <dbReference type="EnsemblMetazoa" id="AFUN002358-PA"/>
    </source>
</evidence>
<sequence length="58" mass="6578">MVCGLVTAQVITLEDSRSVPSSKEHQFNIAKRSIPLGQLIKKKTPQQYDIYSDSSDYY</sequence>
<organism evidence="1">
    <name type="scientific">Anopheles funestus</name>
    <name type="common">African malaria mosquito</name>
    <dbReference type="NCBI Taxonomy" id="62324"/>
    <lineage>
        <taxon>Eukaryota</taxon>
        <taxon>Metazoa</taxon>
        <taxon>Ecdysozoa</taxon>
        <taxon>Arthropoda</taxon>
        <taxon>Hexapoda</taxon>
        <taxon>Insecta</taxon>
        <taxon>Pterygota</taxon>
        <taxon>Neoptera</taxon>
        <taxon>Endopterygota</taxon>
        <taxon>Diptera</taxon>
        <taxon>Nematocera</taxon>
        <taxon>Culicoidea</taxon>
        <taxon>Culicidae</taxon>
        <taxon>Anophelinae</taxon>
        <taxon>Anopheles</taxon>
    </lineage>
</organism>
<reference evidence="1" key="1">
    <citation type="submission" date="2020-05" db="UniProtKB">
        <authorList>
            <consortium name="EnsemblMetazoa"/>
        </authorList>
    </citation>
    <scope>IDENTIFICATION</scope>
    <source>
        <strain evidence="1">FUMOZ</strain>
    </source>
</reference>
<accession>A0A182R858</accession>
<dbReference type="EnsemblMetazoa" id="AFUN002358-RA">
    <property type="protein sequence ID" value="AFUN002358-PA"/>
    <property type="gene ID" value="AFUN002358"/>
</dbReference>
<dbReference type="AlphaFoldDB" id="A0A182R858"/>
<dbReference type="VEuPathDB" id="VectorBase:AFUN002358"/>